<evidence type="ECO:0000256" key="2">
    <source>
        <dbReference type="ARBA" id="ARBA00022670"/>
    </source>
</evidence>
<organism evidence="10 11">
    <name type="scientific">Ornithinibacillus halophilus</name>
    <dbReference type="NCBI Taxonomy" id="930117"/>
    <lineage>
        <taxon>Bacteria</taxon>
        <taxon>Bacillati</taxon>
        <taxon>Bacillota</taxon>
        <taxon>Bacilli</taxon>
        <taxon>Bacillales</taxon>
        <taxon>Bacillaceae</taxon>
        <taxon>Ornithinibacillus</taxon>
    </lineage>
</organism>
<protein>
    <submittedName>
        <fullName evidence="10">Bacillopeptidase F</fullName>
    </submittedName>
</protein>
<dbReference type="OrthoDB" id="9798386at2"/>
<keyword evidence="2 6" id="KW-0645">Protease</keyword>
<dbReference type="Gene3D" id="3.40.50.200">
    <property type="entry name" value="Peptidase S8/S53 domain"/>
    <property type="match status" value="1"/>
</dbReference>
<dbReference type="PANTHER" id="PTHR43399:SF4">
    <property type="entry name" value="CELL WALL-ASSOCIATED PROTEASE"/>
    <property type="match status" value="1"/>
</dbReference>
<dbReference type="PROSITE" id="PS00138">
    <property type="entry name" value="SUBTILASE_SER"/>
    <property type="match status" value="1"/>
</dbReference>
<feature type="chain" id="PRO_5012431816" evidence="7">
    <location>
        <begin position="31"/>
        <end position="1223"/>
    </location>
</feature>
<name>A0A1M5EAZ1_9BACI</name>
<keyword evidence="3 6" id="KW-0378">Hydrolase</keyword>
<dbReference type="Gene3D" id="2.60.40.1120">
    <property type="entry name" value="Carboxypeptidase-like, regulatory domain"/>
    <property type="match status" value="2"/>
</dbReference>
<dbReference type="GO" id="GO:0004252">
    <property type="term" value="F:serine-type endopeptidase activity"/>
    <property type="evidence" value="ECO:0007669"/>
    <property type="project" value="UniProtKB-UniRule"/>
</dbReference>
<evidence type="ECO:0000256" key="4">
    <source>
        <dbReference type="ARBA" id="ARBA00022825"/>
    </source>
</evidence>
<dbReference type="InterPro" id="IPR010259">
    <property type="entry name" value="S8pro/Inhibitor_I9"/>
</dbReference>
<feature type="domain" description="Inhibitor I9" evidence="9">
    <location>
        <begin position="66"/>
        <end position="175"/>
    </location>
</feature>
<evidence type="ECO:0000256" key="6">
    <source>
        <dbReference type="PROSITE-ProRule" id="PRU01240"/>
    </source>
</evidence>
<evidence type="ECO:0000313" key="11">
    <source>
        <dbReference type="Proteomes" id="UP000183988"/>
    </source>
</evidence>
<dbReference type="PROSITE" id="PS00137">
    <property type="entry name" value="SUBTILASE_HIS"/>
    <property type="match status" value="1"/>
</dbReference>
<dbReference type="FunFam" id="3.40.50.200:FF:000043">
    <property type="entry name" value="Peptidase S8"/>
    <property type="match status" value="1"/>
</dbReference>
<gene>
    <name evidence="10" type="ORF">SAMN05216225_100440</name>
</gene>
<dbReference type="Gene3D" id="3.40.50.12090">
    <property type="match status" value="2"/>
</dbReference>
<dbReference type="Gene3D" id="2.60.40.10">
    <property type="entry name" value="Immunoglobulins"/>
    <property type="match status" value="1"/>
</dbReference>
<dbReference type="InterPro" id="IPR051048">
    <property type="entry name" value="Peptidase_S8/S53_subtilisin"/>
</dbReference>
<dbReference type="PROSITE" id="PS51892">
    <property type="entry name" value="SUBTILASE"/>
    <property type="match status" value="1"/>
</dbReference>
<dbReference type="STRING" id="930117.SAMN05216225_100440"/>
<dbReference type="InterPro" id="IPR013783">
    <property type="entry name" value="Ig-like_fold"/>
</dbReference>
<dbReference type="Pfam" id="PF05922">
    <property type="entry name" value="Inhibitor_I9"/>
    <property type="match status" value="1"/>
</dbReference>
<dbReference type="InterPro" id="IPR008969">
    <property type="entry name" value="CarboxyPept-like_regulatory"/>
</dbReference>
<dbReference type="RefSeq" id="WP_072888280.1">
    <property type="nucleotide sequence ID" value="NZ_FQVW01000004.1"/>
</dbReference>
<evidence type="ECO:0000313" key="10">
    <source>
        <dbReference type="EMBL" id="SHF76314.1"/>
    </source>
</evidence>
<dbReference type="InterPro" id="IPR033857">
    <property type="entry name" value="Bacillopeptidase_F"/>
</dbReference>
<dbReference type="SUPFAM" id="SSF52743">
    <property type="entry name" value="Subtilisin-like"/>
    <property type="match status" value="1"/>
</dbReference>
<dbReference type="GO" id="GO:0006508">
    <property type="term" value="P:proteolysis"/>
    <property type="evidence" value="ECO:0007669"/>
    <property type="project" value="UniProtKB-KW"/>
</dbReference>
<dbReference type="PRINTS" id="PR00723">
    <property type="entry name" value="SUBTILISIN"/>
</dbReference>
<dbReference type="PANTHER" id="PTHR43399">
    <property type="entry name" value="SUBTILISIN-RELATED"/>
    <property type="match status" value="1"/>
</dbReference>
<dbReference type="Pfam" id="PF04122">
    <property type="entry name" value="CW_binding_2"/>
    <property type="match status" value="3"/>
</dbReference>
<feature type="signal peptide" evidence="7">
    <location>
        <begin position="1"/>
        <end position="30"/>
    </location>
</feature>
<dbReference type="InterPro" id="IPR000209">
    <property type="entry name" value="Peptidase_S8/S53_dom"/>
</dbReference>
<dbReference type="InterPro" id="IPR007253">
    <property type="entry name" value="Cell_wall-bd_2"/>
</dbReference>
<dbReference type="SUPFAM" id="SSF49464">
    <property type="entry name" value="Carboxypeptidase regulatory domain-like"/>
    <property type="match status" value="2"/>
</dbReference>
<dbReference type="InterPro" id="IPR023828">
    <property type="entry name" value="Peptidase_S8_Ser-AS"/>
</dbReference>
<feature type="active site" description="Charge relay system" evidence="5 6">
    <location>
        <position position="221"/>
    </location>
</feature>
<feature type="active site" description="Charge relay system" evidence="5 6">
    <location>
        <position position="267"/>
    </location>
</feature>
<dbReference type="Pfam" id="PF09136">
    <property type="entry name" value="Glucodextran_B"/>
    <property type="match status" value="1"/>
</dbReference>
<dbReference type="Pfam" id="PF13715">
    <property type="entry name" value="CarbopepD_reg_2"/>
    <property type="match status" value="1"/>
</dbReference>
<dbReference type="EMBL" id="FQVW01000004">
    <property type="protein sequence ID" value="SHF76314.1"/>
    <property type="molecule type" value="Genomic_DNA"/>
</dbReference>
<evidence type="ECO:0000256" key="3">
    <source>
        <dbReference type="ARBA" id="ARBA00022801"/>
    </source>
</evidence>
<evidence type="ECO:0000259" key="8">
    <source>
        <dbReference type="Pfam" id="PF00082"/>
    </source>
</evidence>
<feature type="domain" description="Peptidase S8/S53" evidence="8">
    <location>
        <begin position="212"/>
        <end position="497"/>
    </location>
</feature>
<dbReference type="AlphaFoldDB" id="A0A1M5EAZ1"/>
<evidence type="ECO:0000256" key="1">
    <source>
        <dbReference type="ARBA" id="ARBA00011073"/>
    </source>
</evidence>
<evidence type="ECO:0000256" key="7">
    <source>
        <dbReference type="SAM" id="SignalP"/>
    </source>
</evidence>
<proteinExistence type="inferred from homology"/>
<dbReference type="Proteomes" id="UP000183988">
    <property type="component" value="Unassembled WGS sequence"/>
</dbReference>
<dbReference type="InterPro" id="IPR015500">
    <property type="entry name" value="Peptidase_S8_subtilisin-rel"/>
</dbReference>
<dbReference type="Pfam" id="PF00082">
    <property type="entry name" value="Peptidase_S8"/>
    <property type="match status" value="1"/>
</dbReference>
<dbReference type="InterPro" id="IPR022398">
    <property type="entry name" value="Peptidase_S8_His-AS"/>
</dbReference>
<sequence>MRRNNTYSLKVFSVLTAFLMFFTLITPAFAEGTTSNKRVLHESSENAVSKLSNRLISQFDEDEKVTFLVKFKEKADTDKVVKEAKRNASINNLSEQKTEFVQRSSVVSALKETAMVEQKKAMKLLENEMIKGKVDSVHSYFIVNALAVTATKEIAEKMAILPEVEKVLPNEKRQLTLPVSDSETAPSSDQENVEWNVEKLNVPEVWEMGLDGAGTVVASIDTGVQWDHPALKEKYRGYDADTGTVNHDFNWFDATAGLTEPYDDQGHGTHVTGTMVGSEPDGTNRIGVAPGAKWIGIKAFGADGTATDESLLAAAEWIMAPTDSEGNVRVDLAPDIVNNSWGGGPGLDEWYREVVTQWRNANIFPVFAAGNVDNDNRGGPGSVATPANYPESFAVGALDIGDDVASFSLRGPSPYDEIKPEVTAPGQVIRSAVPGDGYYENSGTSMAAPAVSGVIALVKQANSNLDVDEIETILLNTAVPLTDEEYPETPNNGYGYGKVDAQNAVLAIDEGVATIEGTVTELVDGTANPLSAQVSFLGKNRSVNTNPDDGSFSMNYAAGEHTLLIESYGYYSVEESINLVADEVSEVNVTLEKIPETTIAGTIIDQTTGEPIEGANLLLVEDANIAPVQTNENGLYEITAYEGDYTLRVSASGYVPKEVDVSFTQENNEYTVELEPFYSYPGGELAYDDGDGEGGSWFLEAGNAWGVRMSLDEGQEKALVTEGKFLFAPRGGDDFQVVVMDSSGSNDAPGEIIAGPYDATAVKNGEWTTVDLSNYGIIVEDDFYMVYIQSEGRETAPRLQNDKDEFTYRSWEMYKGYWYPLEPNFLTGNKMIRAVVEYEVDEPVITSPQNNEFFTENSTVTVEGTASPTTTIHLENNGEDVGTANIRDDGSFSVEVELSEGLNELQAISKQGGKVTGKSDVVKVSVVPEEPVQRLSGEIRYDTAIAISQAGWSQADTVVLSRGLEFADALAGVPLAEKLNAPILLTRSDELYADTLAEIERLGASKVVVLGGTGAISDDVTAELEASGLDIERLAGETRYETAALIAEKVAPNGSEQVVVASGRDFPDAMSVAAHAANEGMPILLTRPNELPAATSTAIENLGTTDTLIVGGYDVVTDEVASALPGVDRVRGEDRYATNLAINDYFGLESRHVFVATGKEFADALTGAVLAAKHNSSILLVDDQVSDGLSDFITENGSLQMTIFGGTVAIDEEVYDQLQQLLQ</sequence>
<feature type="active site" description="Charge relay system" evidence="5 6">
    <location>
        <position position="445"/>
    </location>
</feature>
<evidence type="ECO:0000256" key="5">
    <source>
        <dbReference type="PIRSR" id="PIRSR615500-1"/>
    </source>
</evidence>
<keyword evidence="11" id="KW-1185">Reference proteome</keyword>
<dbReference type="CDD" id="cd07481">
    <property type="entry name" value="Peptidases_S8_BacillopeptidaseF-like"/>
    <property type="match status" value="1"/>
</dbReference>
<keyword evidence="4 6" id="KW-0720">Serine protease</keyword>
<comment type="similarity">
    <text evidence="1 6">Belongs to the peptidase S8 family.</text>
</comment>
<keyword evidence="7" id="KW-0732">Signal</keyword>
<accession>A0A1M5EAZ1</accession>
<dbReference type="InterPro" id="IPR036852">
    <property type="entry name" value="Peptidase_S8/S53_dom_sf"/>
</dbReference>
<evidence type="ECO:0000259" key="9">
    <source>
        <dbReference type="Pfam" id="PF05922"/>
    </source>
</evidence>
<reference evidence="10 11" key="1">
    <citation type="submission" date="2016-11" db="EMBL/GenBank/DDBJ databases">
        <authorList>
            <person name="Jaros S."/>
            <person name="Januszkiewicz K."/>
            <person name="Wedrychowicz H."/>
        </authorList>
    </citation>
    <scope>NUCLEOTIDE SEQUENCE [LARGE SCALE GENOMIC DNA]</scope>
    <source>
        <strain evidence="10 11">IBRC-M 10683</strain>
    </source>
</reference>